<dbReference type="Proteomes" id="UP001652621">
    <property type="component" value="Unplaced"/>
</dbReference>
<feature type="domain" description="C2H2-type" evidence="13">
    <location>
        <begin position="143"/>
        <end position="171"/>
    </location>
</feature>
<evidence type="ECO:0000313" key="15">
    <source>
        <dbReference type="Proteomes" id="UP001652621"/>
    </source>
</evidence>
<evidence type="ECO:0000256" key="10">
    <source>
        <dbReference type="ARBA" id="ARBA00023242"/>
    </source>
</evidence>
<feature type="domain" description="C2H2-type" evidence="13">
    <location>
        <begin position="371"/>
        <end position="399"/>
    </location>
</feature>
<dbReference type="FunFam" id="3.30.160.60:FF:000690">
    <property type="entry name" value="Zinc finger protein 354C"/>
    <property type="match status" value="1"/>
</dbReference>
<dbReference type="GeneID" id="101894248"/>
<evidence type="ECO:0000256" key="1">
    <source>
        <dbReference type="ARBA" id="ARBA00004123"/>
    </source>
</evidence>
<dbReference type="GO" id="GO:0003682">
    <property type="term" value="F:chromatin binding"/>
    <property type="evidence" value="ECO:0007669"/>
    <property type="project" value="UniProtKB-ARBA"/>
</dbReference>
<dbReference type="Gene3D" id="3.30.160.60">
    <property type="entry name" value="Classic Zinc Finger"/>
    <property type="match status" value="8"/>
</dbReference>
<dbReference type="FunFam" id="3.30.160.60:FF:001370">
    <property type="entry name" value="Zinc finger protein"/>
    <property type="match status" value="1"/>
</dbReference>
<dbReference type="InterPro" id="IPR013087">
    <property type="entry name" value="Znf_C2H2_type"/>
</dbReference>
<feature type="domain" description="C2H2-type" evidence="13">
    <location>
        <begin position="230"/>
        <end position="257"/>
    </location>
</feature>
<dbReference type="FunFam" id="3.30.160.60:FF:000325">
    <property type="entry name" value="ZFP90 zinc finger protein"/>
    <property type="match status" value="1"/>
</dbReference>
<dbReference type="Pfam" id="PF00096">
    <property type="entry name" value="zf-C2H2"/>
    <property type="match status" value="5"/>
</dbReference>
<dbReference type="FunFam" id="3.30.160.60:FF:000446">
    <property type="entry name" value="Zinc finger protein"/>
    <property type="match status" value="1"/>
</dbReference>
<dbReference type="AlphaFoldDB" id="A0A1I8N6G1"/>
<keyword evidence="5 11" id="KW-0863">Zinc-finger</keyword>
<dbReference type="FunFam" id="3.30.160.60:FF:000744">
    <property type="entry name" value="zinc finger E-box-binding homeobox 1"/>
    <property type="match status" value="1"/>
</dbReference>
<evidence type="ECO:0000256" key="11">
    <source>
        <dbReference type="PROSITE-ProRule" id="PRU00042"/>
    </source>
</evidence>
<dbReference type="InterPro" id="IPR036236">
    <property type="entry name" value="Znf_C2H2_sf"/>
</dbReference>
<evidence type="ECO:0000313" key="17">
    <source>
        <dbReference type="RefSeq" id="XP_019895672.1"/>
    </source>
</evidence>
<feature type="region of interest" description="Disordered" evidence="12">
    <location>
        <begin position="1"/>
        <end position="38"/>
    </location>
</feature>
<proteinExistence type="inferred from homology"/>
<dbReference type="RefSeq" id="XP_005177204.1">
    <property type="nucleotide sequence ID" value="XM_005177147.2"/>
</dbReference>
<keyword evidence="6" id="KW-0862">Zinc</keyword>
<dbReference type="eggNOG" id="KOG1721">
    <property type="taxonomic scope" value="Eukaryota"/>
</dbReference>
<keyword evidence="7" id="KW-0805">Transcription regulation</keyword>
<comment type="similarity">
    <text evidence="2">Belongs to the krueppel C2H2-type zinc-finger protein family.</text>
</comment>
<keyword evidence="15" id="KW-1185">Reference proteome</keyword>
<organism evidence="14">
    <name type="scientific">Musca domestica</name>
    <name type="common">House fly</name>
    <dbReference type="NCBI Taxonomy" id="7370"/>
    <lineage>
        <taxon>Eukaryota</taxon>
        <taxon>Metazoa</taxon>
        <taxon>Ecdysozoa</taxon>
        <taxon>Arthropoda</taxon>
        <taxon>Hexapoda</taxon>
        <taxon>Insecta</taxon>
        <taxon>Pterygota</taxon>
        <taxon>Neoptera</taxon>
        <taxon>Endopterygota</taxon>
        <taxon>Diptera</taxon>
        <taxon>Brachycera</taxon>
        <taxon>Muscomorpha</taxon>
        <taxon>Muscoidea</taxon>
        <taxon>Muscidae</taxon>
        <taxon>Musca</taxon>
    </lineage>
</organism>
<evidence type="ECO:0000256" key="5">
    <source>
        <dbReference type="ARBA" id="ARBA00022771"/>
    </source>
</evidence>
<keyword evidence="4" id="KW-0677">Repeat</keyword>
<dbReference type="GO" id="GO:0003690">
    <property type="term" value="F:double-stranded DNA binding"/>
    <property type="evidence" value="ECO:0007669"/>
    <property type="project" value="UniProtKB-ARBA"/>
</dbReference>
<dbReference type="VEuPathDB" id="VectorBase:MDOA012033"/>
<feature type="domain" description="C2H2-type" evidence="13">
    <location>
        <begin position="115"/>
        <end position="142"/>
    </location>
</feature>
<dbReference type="PROSITE" id="PS00028">
    <property type="entry name" value="ZINC_FINGER_C2H2_1"/>
    <property type="match status" value="8"/>
</dbReference>
<protein>
    <submittedName>
        <fullName evidence="16 17">Zinc finger protein 2 homolog</fullName>
    </submittedName>
</protein>
<evidence type="ECO:0000256" key="3">
    <source>
        <dbReference type="ARBA" id="ARBA00022723"/>
    </source>
</evidence>
<keyword evidence="8" id="KW-0238">DNA-binding</keyword>
<evidence type="ECO:0000256" key="4">
    <source>
        <dbReference type="ARBA" id="ARBA00022737"/>
    </source>
</evidence>
<evidence type="ECO:0000313" key="14">
    <source>
        <dbReference type="EnsemblMetazoa" id="MDOA012033-PA"/>
    </source>
</evidence>
<dbReference type="GO" id="GO:0040029">
    <property type="term" value="P:epigenetic regulation of gene expression"/>
    <property type="evidence" value="ECO:0007669"/>
    <property type="project" value="UniProtKB-ARBA"/>
</dbReference>
<dbReference type="GO" id="GO:0000981">
    <property type="term" value="F:DNA-binding transcription factor activity, RNA polymerase II-specific"/>
    <property type="evidence" value="ECO:0007669"/>
    <property type="project" value="TreeGrafter"/>
</dbReference>
<gene>
    <name evidence="14" type="primary">101894248</name>
    <name evidence="16 17" type="synonym">LOC101894248</name>
</gene>
<evidence type="ECO:0000256" key="6">
    <source>
        <dbReference type="ARBA" id="ARBA00022833"/>
    </source>
</evidence>
<dbReference type="GO" id="GO:0000785">
    <property type="term" value="C:chromatin"/>
    <property type="evidence" value="ECO:0007669"/>
    <property type="project" value="UniProtKB-ARBA"/>
</dbReference>
<dbReference type="PANTHER" id="PTHR24394:SF29">
    <property type="entry name" value="MYONEURIN"/>
    <property type="match status" value="1"/>
</dbReference>
<dbReference type="GO" id="GO:0043565">
    <property type="term" value="F:sequence-specific DNA binding"/>
    <property type="evidence" value="ECO:0007669"/>
    <property type="project" value="UniProtKB-ARBA"/>
</dbReference>
<evidence type="ECO:0000256" key="8">
    <source>
        <dbReference type="ARBA" id="ARBA00023125"/>
    </source>
</evidence>
<sequence>MVRSRRSFSKEDASSVLADSGISLSSPPANQKHFSHLNEDEEEAILEELCITDDEGDSDVIQVDQIGKAAISDNEESSSCSKSDFEQFRRTLPEKQIHHSDVSDVTPSKRARKSYVCDVCQKEFRGKSDLSRHKLIHTAERPYECRICGNKYRQEINLKNHITSAHNKQKEFACKECPKKFALKERLRLHMRIHTGEKPYACSLCDKRFARGGQLNQHMISHHQDAPKQYRCEKCSAPFSTQANLKAHMQGHDETPDCFCEICREHFANDVLLRAHIYRMHYKLMDCDICKNPIEEEDLEAHMKTHANVKAFVCENCNSMFSQKSQYNVHMRMHTGERPFQCRICCQTFAHSSVLKLHIRKHTGEKPFNCLLCKDDEVAFSQLAHLKTHMQKIHKQSKPYMCEGCRDFFKIKLDLEAHQRDCKKYTSRDEEQSTKGDETNTLSHIRFLMAILLKKISSERKLQQLGFEKRLIDNVLIAALKLANRKAFEDLKLTQLERMRLNVDEFLNWIVPSKVMQKLKEDNRTVDDILENIVSKYMKQK</sequence>
<evidence type="ECO:0000259" key="13">
    <source>
        <dbReference type="PROSITE" id="PS50157"/>
    </source>
</evidence>
<dbReference type="PANTHER" id="PTHR24394">
    <property type="entry name" value="ZINC FINGER PROTEIN"/>
    <property type="match status" value="1"/>
</dbReference>
<feature type="domain" description="C2H2-type" evidence="13">
    <location>
        <begin position="340"/>
        <end position="367"/>
    </location>
</feature>
<keyword evidence="9" id="KW-0804">Transcription</keyword>
<reference evidence="16 17" key="2">
    <citation type="submission" date="2025-04" db="UniProtKB">
        <authorList>
            <consortium name="RefSeq"/>
        </authorList>
    </citation>
    <scope>IDENTIFICATION</scope>
    <source>
        <strain evidence="16 17">Aabys</strain>
    </source>
</reference>
<feature type="domain" description="C2H2-type" evidence="13">
    <location>
        <begin position="312"/>
        <end position="339"/>
    </location>
</feature>
<evidence type="ECO:0000256" key="9">
    <source>
        <dbReference type="ARBA" id="ARBA00023163"/>
    </source>
</evidence>
<keyword evidence="3" id="KW-0479">Metal-binding</keyword>
<dbReference type="VEuPathDB" id="VectorBase:MDOMA2_002556"/>
<evidence type="ECO:0000313" key="16">
    <source>
        <dbReference type="RefSeq" id="XP_005177204.1"/>
    </source>
</evidence>
<keyword evidence="10" id="KW-0539">Nucleus</keyword>
<dbReference type="EnsemblMetazoa" id="MDOA012033-RA">
    <property type="protein sequence ID" value="MDOA012033-PA"/>
    <property type="gene ID" value="MDOA012033"/>
</dbReference>
<evidence type="ECO:0000256" key="2">
    <source>
        <dbReference type="ARBA" id="ARBA00006991"/>
    </source>
</evidence>
<dbReference type="KEGG" id="mde:101894248"/>
<reference evidence="14" key="1">
    <citation type="submission" date="2020-05" db="UniProtKB">
        <authorList>
            <consortium name="EnsemblMetazoa"/>
        </authorList>
    </citation>
    <scope>IDENTIFICATION</scope>
    <source>
        <strain evidence="14">Aabys</strain>
    </source>
</reference>
<accession>A0A1I8N6G1</accession>
<dbReference type="GO" id="GO:0008270">
    <property type="term" value="F:zinc ion binding"/>
    <property type="evidence" value="ECO:0007669"/>
    <property type="project" value="UniProtKB-KW"/>
</dbReference>
<feature type="domain" description="C2H2-type" evidence="13">
    <location>
        <begin position="172"/>
        <end position="199"/>
    </location>
</feature>
<evidence type="ECO:0000256" key="7">
    <source>
        <dbReference type="ARBA" id="ARBA00023015"/>
    </source>
</evidence>
<dbReference type="GO" id="GO:0005634">
    <property type="term" value="C:nucleus"/>
    <property type="evidence" value="ECO:0007669"/>
    <property type="project" value="UniProtKB-SubCell"/>
</dbReference>
<feature type="domain" description="C2H2-type" evidence="13">
    <location>
        <begin position="200"/>
        <end position="227"/>
    </location>
</feature>
<dbReference type="Pfam" id="PF13894">
    <property type="entry name" value="zf-C2H2_4"/>
    <property type="match status" value="1"/>
</dbReference>
<dbReference type="SMART" id="SM00355">
    <property type="entry name" value="ZnF_C2H2"/>
    <property type="match status" value="11"/>
</dbReference>
<dbReference type="RefSeq" id="XP_019895672.1">
    <property type="nucleotide sequence ID" value="XM_020040113.1"/>
</dbReference>
<evidence type="ECO:0000256" key="12">
    <source>
        <dbReference type="SAM" id="MobiDB-lite"/>
    </source>
</evidence>
<dbReference type="SUPFAM" id="SSF57667">
    <property type="entry name" value="beta-beta-alpha zinc fingers"/>
    <property type="match status" value="6"/>
</dbReference>
<comment type="subcellular location">
    <subcellularLocation>
        <location evidence="1">Nucleus</location>
    </subcellularLocation>
</comment>
<name>A0A1I8N6G1_MUSDO</name>
<dbReference type="PROSITE" id="PS50157">
    <property type="entry name" value="ZINC_FINGER_C2H2_2"/>
    <property type="match status" value="8"/>
</dbReference>